<organism evidence="7 8">
    <name type="scientific">Pontiella sulfatireligans</name>
    <dbReference type="NCBI Taxonomy" id="2750658"/>
    <lineage>
        <taxon>Bacteria</taxon>
        <taxon>Pseudomonadati</taxon>
        <taxon>Kiritimatiellota</taxon>
        <taxon>Kiritimatiellia</taxon>
        <taxon>Kiritimatiellales</taxon>
        <taxon>Pontiellaceae</taxon>
        <taxon>Pontiella</taxon>
    </lineage>
</organism>
<dbReference type="Proteomes" id="UP000346198">
    <property type="component" value="Unassembled WGS sequence"/>
</dbReference>
<proteinExistence type="inferred from homology"/>
<evidence type="ECO:0000256" key="3">
    <source>
        <dbReference type="ARBA" id="ARBA00022801"/>
    </source>
</evidence>
<accession>A0A6C2UF10</accession>
<feature type="site" description="Important for catalytic activity, responsible for pKa modulation of the active site Glu and correct orientation of both the proton donor and substrate" evidence="5">
    <location>
        <position position="195"/>
    </location>
</feature>
<dbReference type="GO" id="GO:0005975">
    <property type="term" value="P:carbohydrate metabolic process"/>
    <property type="evidence" value="ECO:0007669"/>
    <property type="project" value="InterPro"/>
</dbReference>
<evidence type="ECO:0000256" key="1">
    <source>
        <dbReference type="ARBA" id="ARBA00004834"/>
    </source>
</evidence>
<dbReference type="InterPro" id="IPR023296">
    <property type="entry name" value="Glyco_hydro_beta-prop_sf"/>
</dbReference>
<keyword evidence="8" id="KW-1185">Reference proteome</keyword>
<dbReference type="EMBL" id="CAAHFH010000001">
    <property type="protein sequence ID" value="VGO18735.1"/>
    <property type="molecule type" value="Genomic_DNA"/>
</dbReference>
<dbReference type="GO" id="GO:0004553">
    <property type="term" value="F:hydrolase activity, hydrolyzing O-glycosyl compounds"/>
    <property type="evidence" value="ECO:0007669"/>
    <property type="project" value="InterPro"/>
</dbReference>
<keyword evidence="4 6" id="KW-0326">Glycosidase</keyword>
<evidence type="ECO:0000256" key="6">
    <source>
        <dbReference type="RuleBase" id="RU361187"/>
    </source>
</evidence>
<reference evidence="7 8" key="1">
    <citation type="submission" date="2019-04" db="EMBL/GenBank/DDBJ databases">
        <authorList>
            <person name="Van Vliet M D."/>
        </authorList>
    </citation>
    <scope>NUCLEOTIDE SEQUENCE [LARGE SCALE GENOMIC DNA]</scope>
    <source>
        <strain evidence="7 8">F21</strain>
    </source>
</reference>
<dbReference type="RefSeq" id="WP_136060191.1">
    <property type="nucleotide sequence ID" value="NZ_CAAHFH010000001.1"/>
</dbReference>
<dbReference type="PANTHER" id="PTHR43301">
    <property type="entry name" value="ARABINAN ENDO-1,5-ALPHA-L-ARABINOSIDASE"/>
    <property type="match status" value="1"/>
</dbReference>
<evidence type="ECO:0000313" key="8">
    <source>
        <dbReference type="Proteomes" id="UP000346198"/>
    </source>
</evidence>
<name>A0A6C2UF10_9BACT</name>
<dbReference type="Gene3D" id="2.115.10.20">
    <property type="entry name" value="Glycosyl hydrolase domain, family 43"/>
    <property type="match status" value="1"/>
</dbReference>
<keyword evidence="3 6" id="KW-0378">Hydrolase</keyword>
<evidence type="ECO:0000256" key="4">
    <source>
        <dbReference type="ARBA" id="ARBA00023295"/>
    </source>
</evidence>
<evidence type="ECO:0000313" key="7">
    <source>
        <dbReference type="EMBL" id="VGO18735.1"/>
    </source>
</evidence>
<sequence length="338" mass="37956">MNKFILITTVLLLSIPVIGQQKFDGKYWSSLEPVDTKVPSEKTLEIVLKEPLMPEKGFLRRDSSDIIRVNGKYYIWYTKVYKDQSSFPEGAAGSVWYATSPDGHQWEERGECLPRGDAGCWDDAGVYTPNILVYKGKYYLGYTASKLPFPDHDKYTSAIGMAVSDSPDGPWKKLGNNPVIKPSLTPGTPDGIIVDDTIFIVKEGKIWMYYKGNPNSGTVENPRRTFGNTFLLAATAERPEGPYTKLNKVLHRGHEGVVWKTEDGGIGSLATSRGPLRYMHSTNGVDFKAVYKLTTPKAPSIYRPDFEEGNKGFRPTWGVSQKSKRVGLHRMEFVWPEE</sequence>
<dbReference type="PANTHER" id="PTHR43301:SF3">
    <property type="entry name" value="ARABINAN ENDO-1,5-ALPHA-L-ARABINOSIDASE A-RELATED"/>
    <property type="match status" value="1"/>
</dbReference>
<gene>
    <name evidence="7" type="ORF">SCARR_00788</name>
</gene>
<dbReference type="Pfam" id="PF04616">
    <property type="entry name" value="Glyco_hydro_43"/>
    <property type="match status" value="1"/>
</dbReference>
<evidence type="ECO:0000256" key="2">
    <source>
        <dbReference type="ARBA" id="ARBA00009865"/>
    </source>
</evidence>
<evidence type="ECO:0000256" key="5">
    <source>
        <dbReference type="PIRSR" id="PIRSR606710-2"/>
    </source>
</evidence>
<dbReference type="InterPro" id="IPR006710">
    <property type="entry name" value="Glyco_hydro_43"/>
</dbReference>
<comment type="similarity">
    <text evidence="2 6">Belongs to the glycosyl hydrolase 43 family.</text>
</comment>
<protein>
    <submittedName>
        <fullName evidence="7">Uncharacterized protein</fullName>
    </submittedName>
</protein>
<dbReference type="InterPro" id="IPR050727">
    <property type="entry name" value="GH43_arabinanases"/>
</dbReference>
<dbReference type="SUPFAM" id="SSF75005">
    <property type="entry name" value="Arabinanase/levansucrase/invertase"/>
    <property type="match status" value="1"/>
</dbReference>
<dbReference type="AlphaFoldDB" id="A0A6C2UF10"/>
<comment type="pathway">
    <text evidence="1">Glycan metabolism; L-arabinan degradation.</text>
</comment>